<dbReference type="RefSeq" id="WP_049964763.1">
    <property type="nucleotide sequence ID" value="NZ_CP101873.1"/>
</dbReference>
<keyword evidence="3" id="KW-1185">Reference proteome</keyword>
<evidence type="ECO:0000313" key="2">
    <source>
        <dbReference type="EMBL" id="WMT09122.1"/>
    </source>
</evidence>
<feature type="transmembrane region" description="Helical" evidence="1">
    <location>
        <begin position="124"/>
        <end position="144"/>
    </location>
</feature>
<evidence type="ECO:0000256" key="1">
    <source>
        <dbReference type="SAM" id="Phobius"/>
    </source>
</evidence>
<protein>
    <submittedName>
        <fullName evidence="2">Uncharacterized protein</fullName>
    </submittedName>
</protein>
<keyword evidence="1" id="KW-0812">Transmembrane</keyword>
<sequence length="146" mass="15277">MQSRSIRDHVRPTDGDYPGGIYRVVGTGDAVTLLRVGDADGRRVNTGEIVTVEDSDLEAFEPAENPDGNRPLGATVASSLEMVYWRLRAFGQQLVAHPIPATLVAALVAVGYVGDSIGPLTESVASVVLLVGAVGLAFVGGGYLDR</sequence>
<keyword evidence="1" id="KW-0472">Membrane</keyword>
<dbReference type="AlphaFoldDB" id="A0AAF0T378"/>
<name>A0AAF0T378_9EURY</name>
<feature type="transmembrane region" description="Helical" evidence="1">
    <location>
        <begin position="94"/>
        <end position="112"/>
    </location>
</feature>
<proteinExistence type="predicted"/>
<dbReference type="GeneID" id="84213410"/>
<reference evidence="2 3" key="1">
    <citation type="submission" date="2022-07" db="EMBL/GenBank/DDBJ databases">
        <title>Two temperate virus in Haloterrigena jeotgali A29.</title>
        <authorList>
            <person name="Deng X."/>
        </authorList>
    </citation>
    <scope>NUCLEOTIDE SEQUENCE [LARGE SCALE GENOMIC DNA]</scope>
    <source>
        <strain evidence="2 3">A29</strain>
    </source>
</reference>
<dbReference type="EMBL" id="CP101873">
    <property type="protein sequence ID" value="WMT09122.1"/>
    <property type="molecule type" value="Genomic_DNA"/>
</dbReference>
<accession>A0AAF0T378</accession>
<gene>
    <name evidence="2" type="ORF">NP511_05675</name>
</gene>
<keyword evidence="1" id="KW-1133">Transmembrane helix</keyword>
<dbReference type="Proteomes" id="UP001224926">
    <property type="component" value="Chromosome"/>
</dbReference>
<evidence type="ECO:0000313" key="3">
    <source>
        <dbReference type="Proteomes" id="UP001224926"/>
    </source>
</evidence>
<organism evidence="2 3">
    <name type="scientific">Natrinema thermotolerans</name>
    <dbReference type="NCBI Taxonomy" id="121872"/>
    <lineage>
        <taxon>Archaea</taxon>
        <taxon>Methanobacteriati</taxon>
        <taxon>Methanobacteriota</taxon>
        <taxon>Stenosarchaea group</taxon>
        <taxon>Halobacteria</taxon>
        <taxon>Halobacteriales</taxon>
        <taxon>Natrialbaceae</taxon>
        <taxon>Natrinema</taxon>
    </lineage>
</organism>